<keyword evidence="2 7" id="KW-0227">DNA damage</keyword>
<dbReference type="SMART" id="SM00493">
    <property type="entry name" value="TOPRIM"/>
    <property type="match status" value="1"/>
</dbReference>
<dbReference type="PANTHER" id="PTHR30446:SF0">
    <property type="entry name" value="RECOMBINATION PROTEIN RECR"/>
    <property type="match status" value="1"/>
</dbReference>
<name>A0A935C692_9FIRM</name>
<dbReference type="AlphaFoldDB" id="A0A935C692"/>
<protein>
    <recommendedName>
        <fullName evidence="7">Recombination protein RecR</fullName>
    </recommendedName>
</protein>
<dbReference type="SUPFAM" id="SSF111304">
    <property type="entry name" value="Recombination protein RecR"/>
    <property type="match status" value="1"/>
</dbReference>
<proteinExistence type="inferred from homology"/>
<comment type="function">
    <text evidence="7">May play a role in DNA repair. It seems to be involved in an RecBC-independent recombinational process of DNA repair. It may act with RecF and RecO.</text>
</comment>
<dbReference type="Pfam" id="PF21175">
    <property type="entry name" value="RecR_C"/>
    <property type="match status" value="1"/>
</dbReference>
<dbReference type="Gene3D" id="6.10.250.240">
    <property type="match status" value="1"/>
</dbReference>
<keyword evidence="3 7" id="KW-0863">Zinc-finger</keyword>
<accession>A0A935C692</accession>
<dbReference type="InterPro" id="IPR015967">
    <property type="entry name" value="Rcmb_RecR_Znf"/>
</dbReference>
<dbReference type="InterPro" id="IPR034137">
    <property type="entry name" value="TOPRIM_RecR"/>
</dbReference>
<sequence length="200" mass="21798">MAQYNVAPLENLVEQFEKMPGIGHKTAQRLAYYVLNLSKTEAEQLAAAVMDAHTKIHYCSRCCNLTDKELCPICASDSRDHSVICVVETPRDVTAVENTREYSGTYHVLHGSISPLNGISPEELTVKELLARIAQGGVNEVIMATNPTVEGDATALYLSGLLKPMGIKVTRLAYGIPVGGDLEYADEYTLAKALEGRNEI</sequence>
<dbReference type="Gene3D" id="1.10.8.420">
    <property type="entry name" value="RecR Domain 1"/>
    <property type="match status" value="1"/>
</dbReference>
<evidence type="ECO:0000313" key="10">
    <source>
        <dbReference type="Proteomes" id="UP000633365"/>
    </source>
</evidence>
<dbReference type="Pfam" id="PF21176">
    <property type="entry name" value="RecR_HhH"/>
    <property type="match status" value="1"/>
</dbReference>
<dbReference type="GO" id="GO:0006281">
    <property type="term" value="P:DNA repair"/>
    <property type="evidence" value="ECO:0007669"/>
    <property type="project" value="UniProtKB-UniRule"/>
</dbReference>
<evidence type="ECO:0000313" key="9">
    <source>
        <dbReference type="EMBL" id="MBK6089448.1"/>
    </source>
</evidence>
<dbReference type="NCBIfam" id="TIGR00615">
    <property type="entry name" value="recR"/>
    <property type="match status" value="1"/>
</dbReference>
<evidence type="ECO:0000256" key="4">
    <source>
        <dbReference type="ARBA" id="ARBA00022833"/>
    </source>
</evidence>
<evidence type="ECO:0000256" key="3">
    <source>
        <dbReference type="ARBA" id="ARBA00022771"/>
    </source>
</evidence>
<reference evidence="9" key="1">
    <citation type="submission" date="2021-01" db="EMBL/GenBank/DDBJ databases">
        <title>Genome public.</title>
        <authorList>
            <person name="Liu C."/>
            <person name="Sun Q."/>
        </authorList>
    </citation>
    <scope>NUCLEOTIDE SEQUENCE</scope>
    <source>
        <strain evidence="9">M6</strain>
    </source>
</reference>
<dbReference type="GO" id="GO:0003677">
    <property type="term" value="F:DNA binding"/>
    <property type="evidence" value="ECO:0007669"/>
    <property type="project" value="UniProtKB-UniRule"/>
</dbReference>
<keyword evidence="6 7" id="KW-0234">DNA repair</keyword>
<dbReference type="Gene3D" id="3.30.60.80">
    <property type="match status" value="1"/>
</dbReference>
<evidence type="ECO:0000256" key="7">
    <source>
        <dbReference type="HAMAP-Rule" id="MF_00017"/>
    </source>
</evidence>
<gene>
    <name evidence="7 9" type="primary">recR</name>
    <name evidence="9" type="ORF">JKK62_12495</name>
</gene>
<keyword evidence="1 7" id="KW-0479">Metal-binding</keyword>
<comment type="caution">
    <text evidence="9">The sequence shown here is derived from an EMBL/GenBank/DDBJ whole genome shotgun (WGS) entry which is preliminary data.</text>
</comment>
<dbReference type="GO" id="GO:0008270">
    <property type="term" value="F:zinc ion binding"/>
    <property type="evidence" value="ECO:0007669"/>
    <property type="project" value="UniProtKB-KW"/>
</dbReference>
<dbReference type="Pfam" id="PF13662">
    <property type="entry name" value="Toprim_4"/>
    <property type="match status" value="1"/>
</dbReference>
<keyword evidence="10" id="KW-1185">Reference proteome</keyword>
<dbReference type="Gene3D" id="3.40.1360.10">
    <property type="match status" value="1"/>
</dbReference>
<dbReference type="GO" id="GO:0006310">
    <property type="term" value="P:DNA recombination"/>
    <property type="evidence" value="ECO:0007669"/>
    <property type="project" value="UniProtKB-UniRule"/>
</dbReference>
<dbReference type="EMBL" id="JAEQMG010000139">
    <property type="protein sequence ID" value="MBK6089448.1"/>
    <property type="molecule type" value="Genomic_DNA"/>
</dbReference>
<evidence type="ECO:0000256" key="5">
    <source>
        <dbReference type="ARBA" id="ARBA00023172"/>
    </source>
</evidence>
<dbReference type="PROSITE" id="PS01300">
    <property type="entry name" value="RECR"/>
    <property type="match status" value="1"/>
</dbReference>
<keyword evidence="5 7" id="KW-0233">DNA recombination</keyword>
<dbReference type="PROSITE" id="PS50880">
    <property type="entry name" value="TOPRIM"/>
    <property type="match status" value="1"/>
</dbReference>
<evidence type="ECO:0000259" key="8">
    <source>
        <dbReference type="PROSITE" id="PS50880"/>
    </source>
</evidence>
<feature type="zinc finger region" description="C4-type" evidence="7">
    <location>
        <begin position="59"/>
        <end position="74"/>
    </location>
</feature>
<dbReference type="RefSeq" id="WP_201428172.1">
    <property type="nucleotide sequence ID" value="NZ_JAEQMG010000139.1"/>
</dbReference>
<comment type="similarity">
    <text evidence="7">Belongs to the RecR family.</text>
</comment>
<evidence type="ECO:0000256" key="1">
    <source>
        <dbReference type="ARBA" id="ARBA00022723"/>
    </source>
</evidence>
<evidence type="ECO:0000256" key="2">
    <source>
        <dbReference type="ARBA" id="ARBA00022763"/>
    </source>
</evidence>
<keyword evidence="4 7" id="KW-0862">Zinc</keyword>
<dbReference type="InterPro" id="IPR006171">
    <property type="entry name" value="TOPRIM_dom"/>
</dbReference>
<dbReference type="CDD" id="cd01025">
    <property type="entry name" value="TOPRIM_recR"/>
    <property type="match status" value="1"/>
</dbReference>
<dbReference type="PANTHER" id="PTHR30446">
    <property type="entry name" value="RECOMBINATION PROTEIN RECR"/>
    <property type="match status" value="1"/>
</dbReference>
<dbReference type="Pfam" id="PF02132">
    <property type="entry name" value="RecR_ZnF"/>
    <property type="match status" value="1"/>
</dbReference>
<dbReference type="Proteomes" id="UP000633365">
    <property type="component" value="Unassembled WGS sequence"/>
</dbReference>
<dbReference type="HAMAP" id="MF_00017">
    <property type="entry name" value="RecR"/>
    <property type="match status" value="1"/>
</dbReference>
<feature type="domain" description="Toprim" evidence="8">
    <location>
        <begin position="82"/>
        <end position="177"/>
    </location>
</feature>
<dbReference type="InterPro" id="IPR000093">
    <property type="entry name" value="DNA_Rcmb_RecR"/>
</dbReference>
<evidence type="ECO:0000256" key="6">
    <source>
        <dbReference type="ARBA" id="ARBA00023204"/>
    </source>
</evidence>
<dbReference type="InterPro" id="IPR023627">
    <property type="entry name" value="Rcmb_RecR"/>
</dbReference>
<organism evidence="9 10">
    <name type="scientific">Ruminococcus difficilis</name>
    <dbReference type="NCBI Taxonomy" id="2763069"/>
    <lineage>
        <taxon>Bacteria</taxon>
        <taxon>Bacillati</taxon>
        <taxon>Bacillota</taxon>
        <taxon>Clostridia</taxon>
        <taxon>Eubacteriales</taxon>
        <taxon>Oscillospiraceae</taxon>
        <taxon>Ruminococcus</taxon>
    </lineage>
</organism>